<organism evidence="2 3">
    <name type="scientific">Portunus trituberculatus</name>
    <name type="common">Swimming crab</name>
    <name type="synonym">Neptunus trituberculatus</name>
    <dbReference type="NCBI Taxonomy" id="210409"/>
    <lineage>
        <taxon>Eukaryota</taxon>
        <taxon>Metazoa</taxon>
        <taxon>Ecdysozoa</taxon>
        <taxon>Arthropoda</taxon>
        <taxon>Crustacea</taxon>
        <taxon>Multicrustacea</taxon>
        <taxon>Malacostraca</taxon>
        <taxon>Eumalacostraca</taxon>
        <taxon>Eucarida</taxon>
        <taxon>Decapoda</taxon>
        <taxon>Pleocyemata</taxon>
        <taxon>Brachyura</taxon>
        <taxon>Eubrachyura</taxon>
        <taxon>Portunoidea</taxon>
        <taxon>Portunidae</taxon>
        <taxon>Portuninae</taxon>
        <taxon>Portunus</taxon>
    </lineage>
</organism>
<evidence type="ECO:0000313" key="2">
    <source>
        <dbReference type="EMBL" id="MPD02260.1"/>
    </source>
</evidence>
<proteinExistence type="predicted"/>
<evidence type="ECO:0000313" key="3">
    <source>
        <dbReference type="Proteomes" id="UP000324222"/>
    </source>
</evidence>
<dbReference type="Proteomes" id="UP000324222">
    <property type="component" value="Unassembled WGS sequence"/>
</dbReference>
<feature type="region of interest" description="Disordered" evidence="1">
    <location>
        <begin position="14"/>
        <end position="43"/>
    </location>
</feature>
<protein>
    <submittedName>
        <fullName evidence="2">Uncharacterized protein</fullName>
    </submittedName>
</protein>
<comment type="caution">
    <text evidence="2">The sequence shown here is derived from an EMBL/GenBank/DDBJ whole genome shotgun (WGS) entry which is preliminary data.</text>
</comment>
<feature type="region of interest" description="Disordered" evidence="1">
    <location>
        <begin position="66"/>
        <end position="87"/>
    </location>
</feature>
<keyword evidence="3" id="KW-1185">Reference proteome</keyword>
<evidence type="ECO:0000256" key="1">
    <source>
        <dbReference type="SAM" id="MobiDB-lite"/>
    </source>
</evidence>
<gene>
    <name evidence="2" type="ORF">E2C01_097832</name>
</gene>
<dbReference type="AlphaFoldDB" id="A0A5B7K5E7"/>
<name>A0A5B7K5E7_PORTR</name>
<dbReference type="EMBL" id="VSRR010130637">
    <property type="protein sequence ID" value="MPD02260.1"/>
    <property type="molecule type" value="Genomic_DNA"/>
</dbReference>
<feature type="compositionally biased region" description="Basic and acidic residues" evidence="1">
    <location>
        <begin position="19"/>
        <end position="43"/>
    </location>
</feature>
<reference evidence="2 3" key="1">
    <citation type="submission" date="2019-05" db="EMBL/GenBank/DDBJ databases">
        <title>Another draft genome of Portunus trituberculatus and its Hox gene families provides insights of decapod evolution.</title>
        <authorList>
            <person name="Jeong J.-H."/>
            <person name="Song I."/>
            <person name="Kim S."/>
            <person name="Choi T."/>
            <person name="Kim D."/>
            <person name="Ryu S."/>
            <person name="Kim W."/>
        </authorList>
    </citation>
    <scope>NUCLEOTIDE SEQUENCE [LARGE SCALE GENOMIC DNA]</scope>
    <source>
        <tissue evidence="2">Muscle</tissue>
    </source>
</reference>
<sequence length="94" mass="9948">MLGWGVLLSVSDGRSACTQEEKGGEGSGDVKKKKDHLSSRLGEADTRTRSYFYVARLDPMVVPSGSVSCSSGAGEEQPGSLYVPPDRTEAAIKL</sequence>
<accession>A0A5B7K5E7</accession>